<evidence type="ECO:0000313" key="3">
    <source>
        <dbReference type="Proteomes" id="UP000471364"/>
    </source>
</evidence>
<organism evidence="2 3">
    <name type="scientific">Micromonospora aurantiaca</name>
    <name type="common">nom. illeg.</name>
    <dbReference type="NCBI Taxonomy" id="47850"/>
    <lineage>
        <taxon>Bacteria</taxon>
        <taxon>Bacillati</taxon>
        <taxon>Actinomycetota</taxon>
        <taxon>Actinomycetes</taxon>
        <taxon>Micromonosporales</taxon>
        <taxon>Micromonosporaceae</taxon>
        <taxon>Micromonospora</taxon>
    </lineage>
</organism>
<evidence type="ECO:0000256" key="1">
    <source>
        <dbReference type="SAM" id="MobiDB-lite"/>
    </source>
</evidence>
<protein>
    <recommendedName>
        <fullName evidence="4">Histidine kinase</fullName>
    </recommendedName>
</protein>
<feature type="region of interest" description="Disordered" evidence="1">
    <location>
        <begin position="156"/>
        <end position="177"/>
    </location>
</feature>
<sequence>MWETILGFVSLMLVAVSLCFSAVQTREVAKQSRINNGIGSATALMEVNNLSRAWHDRLLENPPLRAYFFDRKPSASTDTDRSVVITLAELLADVLECELQVAGLLPDFRFAHSWHRWPAHMLEQSPVLVEVVESHPDWWPTLHELWRSTGESGPATVTHPLAGGVAATSTRVPRRRR</sequence>
<dbReference type="Proteomes" id="UP000471364">
    <property type="component" value="Unassembled WGS sequence"/>
</dbReference>
<keyword evidence="3" id="KW-1185">Reference proteome</keyword>
<dbReference type="RefSeq" id="WP_151015619.1">
    <property type="nucleotide sequence ID" value="NZ_CP084582.1"/>
</dbReference>
<evidence type="ECO:0008006" key="4">
    <source>
        <dbReference type="Google" id="ProtNLM"/>
    </source>
</evidence>
<evidence type="ECO:0000313" key="2">
    <source>
        <dbReference type="EMBL" id="KAB1103675.1"/>
    </source>
</evidence>
<reference evidence="2 3" key="1">
    <citation type="submission" date="2019-09" db="EMBL/GenBank/DDBJ databases">
        <title>High taxonomic diversity of Micromonospora strains isolated from Medicago sativa nodules in different geographical locations.</title>
        <authorList>
            <person name="Martinez-Hidalgo P."/>
            <person name="Flores-Felix J.D."/>
            <person name="Velazquez E."/>
            <person name="Brau L."/>
            <person name="Trujillo M.E."/>
            <person name="Martinez-Molina E."/>
        </authorList>
    </citation>
    <scope>NUCLEOTIDE SEQUENCE [LARGE SCALE GENOMIC DNA]</scope>
    <source>
        <strain evidence="2 3">ALFB5</strain>
    </source>
</reference>
<name>A0ABQ6U8I1_9ACTN</name>
<proteinExistence type="predicted"/>
<dbReference type="EMBL" id="WAAR01000193">
    <property type="protein sequence ID" value="KAB1103675.1"/>
    <property type="molecule type" value="Genomic_DNA"/>
</dbReference>
<accession>A0ABQ6U8I1</accession>
<gene>
    <name evidence="2" type="ORF">F6X54_28925</name>
</gene>
<comment type="caution">
    <text evidence="2">The sequence shown here is derived from an EMBL/GenBank/DDBJ whole genome shotgun (WGS) entry which is preliminary data.</text>
</comment>